<gene>
    <name evidence="1" type="ORF">EMA8858_03690</name>
</gene>
<evidence type="ECO:0000313" key="1">
    <source>
        <dbReference type="EMBL" id="CAH0997556.1"/>
    </source>
</evidence>
<proteinExistence type="predicted"/>
<keyword evidence="2" id="KW-1185">Reference proteome</keyword>
<dbReference type="EMBL" id="CAKLPY010000004">
    <property type="protein sequence ID" value="CAH0997556.1"/>
    <property type="molecule type" value="Genomic_DNA"/>
</dbReference>
<accession>A0ABM9AVV0</accession>
<evidence type="ECO:0000313" key="2">
    <source>
        <dbReference type="Proteomes" id="UP000837932"/>
    </source>
</evidence>
<reference evidence="1" key="1">
    <citation type="submission" date="2021-12" db="EMBL/GenBank/DDBJ databases">
        <authorList>
            <person name="Rodrigo-Torres L."/>
            <person name="Arahal R. D."/>
            <person name="Lucena T."/>
        </authorList>
    </citation>
    <scope>NUCLEOTIDE SEQUENCE</scope>
    <source>
        <strain evidence="1">CECT 8858</strain>
    </source>
</reference>
<sequence>MLAFNTEHAITIKYALQNNFVYRETQITGCKHGIKYF</sequence>
<organism evidence="1 2">
    <name type="scientific">Emticicia aquatica</name>
    <dbReference type="NCBI Taxonomy" id="1681835"/>
    <lineage>
        <taxon>Bacteria</taxon>
        <taxon>Pseudomonadati</taxon>
        <taxon>Bacteroidota</taxon>
        <taxon>Cytophagia</taxon>
        <taxon>Cytophagales</taxon>
        <taxon>Leadbetterellaceae</taxon>
        <taxon>Emticicia</taxon>
    </lineage>
</organism>
<comment type="caution">
    <text evidence="1">The sequence shown here is derived from an EMBL/GenBank/DDBJ whole genome shotgun (WGS) entry which is preliminary data.</text>
</comment>
<dbReference type="Proteomes" id="UP000837932">
    <property type="component" value="Unassembled WGS sequence"/>
</dbReference>
<name>A0ABM9AVV0_9BACT</name>
<protein>
    <submittedName>
        <fullName evidence="1">Uncharacterized protein</fullName>
    </submittedName>
</protein>